<feature type="compositionally biased region" description="Polar residues" evidence="1">
    <location>
        <begin position="9"/>
        <end position="26"/>
    </location>
</feature>
<reference evidence="2 3" key="1">
    <citation type="journal article" date="2018" name="BMC Genomics">
        <title>Comparative genomics of the wheat fungal pathogen Pyrenophora tritici-repentis reveals chromosomal variations and genome plasticity.</title>
        <authorList>
            <person name="Moolhuijzen P."/>
            <person name="See P.T."/>
            <person name="Hane J.K."/>
            <person name="Shi G."/>
            <person name="Liu Z."/>
            <person name="Oliver R.P."/>
            <person name="Moffat C.S."/>
        </authorList>
    </citation>
    <scope>NUCLEOTIDE SEQUENCE [LARGE SCALE GENOMIC DNA]</scope>
    <source>
        <strain evidence="2">M4</strain>
    </source>
</reference>
<dbReference type="RefSeq" id="XP_001932662.2">
    <property type="nucleotide sequence ID" value="XM_001932627.2"/>
</dbReference>
<dbReference type="OrthoDB" id="3794120at2759"/>
<comment type="caution">
    <text evidence="2">The sequence shown here is derived from an EMBL/GenBank/DDBJ whole genome shotgun (WGS) entry which is preliminary data.</text>
</comment>
<gene>
    <name evidence="2" type="ORF">PtrM4_058390</name>
</gene>
<evidence type="ECO:0000313" key="3">
    <source>
        <dbReference type="Proteomes" id="UP000245464"/>
    </source>
</evidence>
<evidence type="ECO:0000256" key="1">
    <source>
        <dbReference type="SAM" id="MobiDB-lite"/>
    </source>
</evidence>
<dbReference type="Gene3D" id="3.30.710.10">
    <property type="entry name" value="Potassium Channel Kv1.1, Chain A"/>
    <property type="match status" value="1"/>
</dbReference>
<feature type="region of interest" description="Disordered" evidence="1">
    <location>
        <begin position="1"/>
        <end position="30"/>
    </location>
</feature>
<accession>A0A2W1GIV9</accession>
<dbReference type="AlphaFoldDB" id="A0A2W1GIV9"/>
<dbReference type="KEGG" id="ptrr:6340567"/>
<sequence>MGLDKANTPPMTLSRPSDTPTPSIETSEAPVEAHNSQASVAFKPLQMLVKTPLTVECGEDLTVKFTMHVELLCCHSKLLADRFAAAKPLREQYELIKKLCDKLVEYFFPEVTPKQFESGHLEVEVIPLIVRAYEQWPLPVYANSVKIAIDNAVQEQITAKNIQNITVKDLGRITDLSIRLSHIKSRGVQTIVEKLYVLIHQITKKEEKRALKEKLRAAAQHRLLLQDVDSEIVAILMQWIYHGALHYQDAEQLYAVLRLAIMLGVDALAEICLTKLYDAASESIEDASNSGVKLQTLLGFGPDSVDHALGVVFKNVINDRRTPKRLRDLVIDTLAASLDKELFTKIKDLISKEMALEIIEAMIDNSEQMKSEVCKDEVKTED</sequence>
<dbReference type="EMBL" id="NQIK02000002">
    <property type="protein sequence ID" value="KAF7574216.1"/>
    <property type="molecule type" value="Genomic_DNA"/>
</dbReference>
<dbReference type="Proteomes" id="UP000245464">
    <property type="component" value="Chromosome 2"/>
</dbReference>
<dbReference type="SUPFAM" id="SSF54695">
    <property type="entry name" value="POZ domain"/>
    <property type="match status" value="1"/>
</dbReference>
<dbReference type="InterPro" id="IPR011333">
    <property type="entry name" value="SKP1/BTB/POZ_sf"/>
</dbReference>
<dbReference type="Pfam" id="PF00651">
    <property type="entry name" value="BTB"/>
    <property type="match status" value="1"/>
</dbReference>
<name>A0A2W1GIV9_9PLEO</name>
<proteinExistence type="predicted"/>
<dbReference type="InterPro" id="IPR000210">
    <property type="entry name" value="BTB/POZ_dom"/>
</dbReference>
<organism evidence="2 3">
    <name type="scientific">Pyrenophora tritici-repentis</name>
    <dbReference type="NCBI Taxonomy" id="45151"/>
    <lineage>
        <taxon>Eukaryota</taxon>
        <taxon>Fungi</taxon>
        <taxon>Dikarya</taxon>
        <taxon>Ascomycota</taxon>
        <taxon>Pezizomycotina</taxon>
        <taxon>Dothideomycetes</taxon>
        <taxon>Pleosporomycetidae</taxon>
        <taxon>Pleosporales</taxon>
        <taxon>Pleosporineae</taxon>
        <taxon>Pleosporaceae</taxon>
        <taxon>Pyrenophora</taxon>
    </lineage>
</organism>
<evidence type="ECO:0000313" key="2">
    <source>
        <dbReference type="EMBL" id="KAF7574216.1"/>
    </source>
</evidence>
<protein>
    <submittedName>
        <fullName evidence="2">BTB domain containing protein</fullName>
    </submittedName>
</protein>
<dbReference type="GeneID" id="6340567"/>